<dbReference type="PANTHER" id="PTHR11136">
    <property type="entry name" value="FOLYLPOLYGLUTAMATE SYNTHASE-RELATED"/>
    <property type="match status" value="1"/>
</dbReference>
<dbReference type="GO" id="GO:0005737">
    <property type="term" value="C:cytoplasm"/>
    <property type="evidence" value="ECO:0007669"/>
    <property type="project" value="TreeGrafter"/>
</dbReference>
<dbReference type="EC" id="6.3.2.17" evidence="7"/>
<evidence type="ECO:0000256" key="1">
    <source>
        <dbReference type="ARBA" id="ARBA00001946"/>
    </source>
</evidence>
<dbReference type="PIRSF" id="PIRSF001563">
    <property type="entry name" value="Folylpolyglu_synth"/>
    <property type="match status" value="1"/>
</dbReference>
<evidence type="ECO:0000256" key="4">
    <source>
        <dbReference type="ARBA" id="ARBA00005150"/>
    </source>
</evidence>
<dbReference type="GO" id="GO:0046872">
    <property type="term" value="F:metal ion binding"/>
    <property type="evidence" value="ECO:0007669"/>
    <property type="project" value="UniProtKB-KW"/>
</dbReference>
<evidence type="ECO:0000256" key="16">
    <source>
        <dbReference type="ARBA" id="ARBA00030592"/>
    </source>
</evidence>
<keyword evidence="26" id="KW-1185">Reference proteome</keyword>
<dbReference type="InterPro" id="IPR036615">
    <property type="entry name" value="Mur_ligase_C_dom_sf"/>
</dbReference>
<comment type="catalytic activity">
    <reaction evidence="18">
        <text>(6S)-5,6,7,8-tetrahydrofolyl-(gamma-L-Glu)(n) + L-glutamate + ATP = (6S)-5,6,7,8-tetrahydrofolyl-(gamma-L-Glu)(n+1) + ADP + phosphate + H(+)</text>
        <dbReference type="Rhea" id="RHEA:10580"/>
        <dbReference type="Rhea" id="RHEA-COMP:14738"/>
        <dbReference type="Rhea" id="RHEA-COMP:14740"/>
        <dbReference type="ChEBI" id="CHEBI:15378"/>
        <dbReference type="ChEBI" id="CHEBI:29985"/>
        <dbReference type="ChEBI" id="CHEBI:30616"/>
        <dbReference type="ChEBI" id="CHEBI:43474"/>
        <dbReference type="ChEBI" id="CHEBI:141005"/>
        <dbReference type="ChEBI" id="CHEBI:456216"/>
        <dbReference type="EC" id="6.3.2.17"/>
    </reaction>
</comment>
<dbReference type="InterPro" id="IPR004101">
    <property type="entry name" value="Mur_ligase_C"/>
</dbReference>
<evidence type="ECO:0000256" key="13">
    <source>
        <dbReference type="ARBA" id="ARBA00022842"/>
    </source>
</evidence>
<evidence type="ECO:0000256" key="19">
    <source>
        <dbReference type="ARBA" id="ARBA00047808"/>
    </source>
</evidence>
<evidence type="ECO:0000256" key="3">
    <source>
        <dbReference type="ARBA" id="ARBA00004799"/>
    </source>
</evidence>
<dbReference type="InterPro" id="IPR013221">
    <property type="entry name" value="Mur_ligase_cen"/>
</dbReference>
<comment type="caution">
    <text evidence="25">The sequence shown here is derived from an EMBL/GenBank/DDBJ whole genome shotgun (WGS) entry which is preliminary data.</text>
</comment>
<dbReference type="GO" id="GO:0008841">
    <property type="term" value="F:dihydrofolate synthase activity"/>
    <property type="evidence" value="ECO:0007669"/>
    <property type="project" value="UniProtKB-EC"/>
</dbReference>
<dbReference type="NCBIfam" id="TIGR01499">
    <property type="entry name" value="folC"/>
    <property type="match status" value="1"/>
</dbReference>
<evidence type="ECO:0000259" key="23">
    <source>
        <dbReference type="Pfam" id="PF02875"/>
    </source>
</evidence>
<evidence type="ECO:0000256" key="7">
    <source>
        <dbReference type="ARBA" id="ARBA00013025"/>
    </source>
</evidence>
<keyword evidence="9 22" id="KW-0436">Ligase</keyword>
<dbReference type="EMBL" id="JAFBRM010000002">
    <property type="protein sequence ID" value="MBM1714040.1"/>
    <property type="molecule type" value="Genomic_DNA"/>
</dbReference>
<comment type="catalytic activity">
    <reaction evidence="21">
        <text>7,8-dihydropteroate + L-glutamate + ATP = 7,8-dihydrofolate + ADP + phosphate + H(+)</text>
        <dbReference type="Rhea" id="RHEA:23584"/>
        <dbReference type="ChEBI" id="CHEBI:15378"/>
        <dbReference type="ChEBI" id="CHEBI:17839"/>
        <dbReference type="ChEBI" id="CHEBI:29985"/>
        <dbReference type="ChEBI" id="CHEBI:30616"/>
        <dbReference type="ChEBI" id="CHEBI:43474"/>
        <dbReference type="ChEBI" id="CHEBI:57451"/>
        <dbReference type="ChEBI" id="CHEBI:456216"/>
        <dbReference type="EC" id="6.3.2.12"/>
    </reaction>
</comment>
<dbReference type="GO" id="GO:0004326">
    <property type="term" value="F:tetrahydrofolylpolyglutamate synthase activity"/>
    <property type="evidence" value="ECO:0007669"/>
    <property type="project" value="UniProtKB-EC"/>
</dbReference>
<evidence type="ECO:0000256" key="8">
    <source>
        <dbReference type="ARBA" id="ARBA00019357"/>
    </source>
</evidence>
<reference evidence="25 26" key="1">
    <citation type="submission" date="2021-01" db="EMBL/GenBank/DDBJ databases">
        <title>Diatom-associated Roseobacters Show Island Model of Population Structure.</title>
        <authorList>
            <person name="Qu L."/>
            <person name="Feng X."/>
            <person name="Chen Y."/>
            <person name="Li L."/>
            <person name="Wang X."/>
            <person name="Hu Z."/>
            <person name="Wang H."/>
            <person name="Luo H."/>
        </authorList>
    </citation>
    <scope>NUCLEOTIDE SEQUENCE [LARGE SCALE GENOMIC DNA]</scope>
    <source>
        <strain evidence="25 26">TR60-84</strain>
    </source>
</reference>
<comment type="cofactor">
    <cofactor evidence="1">
        <name>Mg(2+)</name>
        <dbReference type="ChEBI" id="CHEBI:18420"/>
    </cofactor>
</comment>
<evidence type="ECO:0000256" key="5">
    <source>
        <dbReference type="ARBA" id="ARBA00008276"/>
    </source>
</evidence>
<evidence type="ECO:0000256" key="18">
    <source>
        <dbReference type="ARBA" id="ARBA00047493"/>
    </source>
</evidence>
<evidence type="ECO:0000256" key="17">
    <source>
        <dbReference type="ARBA" id="ARBA00032510"/>
    </source>
</evidence>
<evidence type="ECO:0000256" key="2">
    <source>
        <dbReference type="ARBA" id="ARBA00002714"/>
    </source>
</evidence>
<dbReference type="FunFam" id="3.40.1190.10:FF:000011">
    <property type="entry name" value="Folylpolyglutamate synthase/dihydrofolate synthase"/>
    <property type="match status" value="1"/>
</dbReference>
<keyword evidence="12 22" id="KW-0067">ATP-binding</keyword>
<evidence type="ECO:0000256" key="9">
    <source>
        <dbReference type="ARBA" id="ARBA00022598"/>
    </source>
</evidence>
<feature type="domain" description="Mur ligase C-terminal" evidence="23">
    <location>
        <begin position="301"/>
        <end position="412"/>
    </location>
</feature>
<comment type="catalytic activity">
    <reaction evidence="20">
        <text>(6R)-5,10-methylenetetrahydrofolyl-(gamma-L-Glu)(n) + L-glutamate + ATP = (6R)-5,10-methylenetetrahydrofolyl-(gamma-L-Glu)(n+1) + ADP + phosphate + H(+)</text>
        <dbReference type="Rhea" id="RHEA:51912"/>
        <dbReference type="Rhea" id="RHEA-COMP:13257"/>
        <dbReference type="Rhea" id="RHEA-COMP:13258"/>
        <dbReference type="ChEBI" id="CHEBI:15378"/>
        <dbReference type="ChEBI" id="CHEBI:29985"/>
        <dbReference type="ChEBI" id="CHEBI:30616"/>
        <dbReference type="ChEBI" id="CHEBI:43474"/>
        <dbReference type="ChEBI" id="CHEBI:136572"/>
        <dbReference type="ChEBI" id="CHEBI:456216"/>
        <dbReference type="EC" id="6.3.2.17"/>
    </reaction>
</comment>
<keyword evidence="13" id="KW-0460">Magnesium</keyword>
<evidence type="ECO:0000256" key="14">
    <source>
        <dbReference type="ARBA" id="ARBA00022909"/>
    </source>
</evidence>
<dbReference type="Gene3D" id="3.40.1190.10">
    <property type="entry name" value="Mur-like, catalytic domain"/>
    <property type="match status" value="1"/>
</dbReference>
<dbReference type="SUPFAM" id="SSF53623">
    <property type="entry name" value="MurD-like peptide ligases, catalytic domain"/>
    <property type="match status" value="1"/>
</dbReference>
<accession>A0AAE2VYD9</accession>
<dbReference type="AlphaFoldDB" id="A0AAE2VYD9"/>
<evidence type="ECO:0000256" key="10">
    <source>
        <dbReference type="ARBA" id="ARBA00022723"/>
    </source>
</evidence>
<evidence type="ECO:0000256" key="15">
    <source>
        <dbReference type="ARBA" id="ARBA00030048"/>
    </source>
</evidence>
<dbReference type="GO" id="GO:0005524">
    <property type="term" value="F:ATP binding"/>
    <property type="evidence" value="ECO:0007669"/>
    <property type="project" value="UniProtKB-KW"/>
</dbReference>
<dbReference type="EC" id="6.3.2.12" evidence="6"/>
<keyword evidence="14" id="KW-0289">Folate biosynthesis</keyword>
<evidence type="ECO:0000259" key="24">
    <source>
        <dbReference type="Pfam" id="PF08245"/>
    </source>
</evidence>
<evidence type="ECO:0000313" key="26">
    <source>
        <dbReference type="Proteomes" id="UP000732193"/>
    </source>
</evidence>
<dbReference type="Pfam" id="PF02875">
    <property type="entry name" value="Mur_ligase_C"/>
    <property type="match status" value="1"/>
</dbReference>
<keyword evidence="10" id="KW-0479">Metal-binding</keyword>
<sequence>MTAQNSDVILERMMALHPKVMDLTLDRMFRLLEALGNPQEKLPPVIHLAGTNGKGSTQAMIRAGLEAAGKTVHAYTSPHLARFHERIRLAGQIIDEDALTAVLDECYAANDGKMITYFEITTAAALHAFARTPADFTLLEVGLGGRLDATNVTDKVALSVITPVSLDHQQYLGETLAEIAGEKAGIIKRGVPCVVGPQDEAGLDVIEAVAARKGAPLLAYGQHWHVGVEAGRMVYQDERGLLDLPMPNLLGAHQVQNAGAALAALRHFGIDAAACEAAVTQAYWPARMQRLKTGPLVEIAGDAELWLDGGHNAAAGHALAAVLAQGGTRPTHLICGMLNTKDVTGYMRPLAQHVQTLHAVSIPGEAATLSAEETANAARAVGIEAIEAGDVTSALREIVASDPQARVLICGSLYLAGAVLRQNG</sequence>
<gene>
    <name evidence="25" type="ORF">JQV55_10730</name>
</gene>
<comment type="pathway">
    <text evidence="4">Cofactor biosynthesis; tetrahydrofolylpolyglutamate biosynthesis.</text>
</comment>
<comment type="similarity">
    <text evidence="5 22">Belongs to the folylpolyglutamate synthase family.</text>
</comment>
<name>A0AAE2VYD9_9RHOB</name>
<dbReference type="InterPro" id="IPR036565">
    <property type="entry name" value="Mur-like_cat_sf"/>
</dbReference>
<dbReference type="InterPro" id="IPR001645">
    <property type="entry name" value="Folylpolyglutamate_synth"/>
</dbReference>
<evidence type="ECO:0000256" key="21">
    <source>
        <dbReference type="ARBA" id="ARBA00049161"/>
    </source>
</evidence>
<proteinExistence type="inferred from homology"/>
<dbReference type="RefSeq" id="WP_203242257.1">
    <property type="nucleotide sequence ID" value="NZ_JAFBRH010000002.1"/>
</dbReference>
<dbReference type="PANTHER" id="PTHR11136:SF0">
    <property type="entry name" value="DIHYDROFOLATE SYNTHETASE-RELATED"/>
    <property type="match status" value="1"/>
</dbReference>
<comment type="function">
    <text evidence="2">Functions in two distinct reactions of the de novo folate biosynthetic pathway. Catalyzes the addition of a glutamate residue to dihydropteroate (7,8-dihydropteroate or H2Pte) to form dihydrofolate (7,8-dihydrofolate monoglutamate or H2Pte-Glu). Also catalyzes successive additions of L-glutamate to tetrahydrofolate or 10-formyltetrahydrofolate or 5,10-methylenetetrahydrofolate, leading to folylpolyglutamate derivatives.</text>
</comment>
<evidence type="ECO:0000313" key="25">
    <source>
        <dbReference type="EMBL" id="MBM1714040.1"/>
    </source>
</evidence>
<evidence type="ECO:0000256" key="12">
    <source>
        <dbReference type="ARBA" id="ARBA00022840"/>
    </source>
</evidence>
<dbReference type="Pfam" id="PF08245">
    <property type="entry name" value="Mur_ligase_M"/>
    <property type="match status" value="1"/>
</dbReference>
<evidence type="ECO:0000256" key="11">
    <source>
        <dbReference type="ARBA" id="ARBA00022741"/>
    </source>
</evidence>
<feature type="domain" description="Mur ligase central" evidence="24">
    <location>
        <begin position="49"/>
        <end position="264"/>
    </location>
</feature>
<comment type="catalytic activity">
    <reaction evidence="19">
        <text>10-formyltetrahydrofolyl-(gamma-L-Glu)(n) + L-glutamate + ATP = 10-formyltetrahydrofolyl-(gamma-L-Glu)(n+1) + ADP + phosphate + H(+)</text>
        <dbReference type="Rhea" id="RHEA:51904"/>
        <dbReference type="Rhea" id="RHEA-COMP:13088"/>
        <dbReference type="Rhea" id="RHEA-COMP:14300"/>
        <dbReference type="ChEBI" id="CHEBI:15378"/>
        <dbReference type="ChEBI" id="CHEBI:29985"/>
        <dbReference type="ChEBI" id="CHEBI:30616"/>
        <dbReference type="ChEBI" id="CHEBI:43474"/>
        <dbReference type="ChEBI" id="CHEBI:134413"/>
        <dbReference type="ChEBI" id="CHEBI:456216"/>
        <dbReference type="EC" id="6.3.2.17"/>
    </reaction>
</comment>
<keyword evidence="11 22" id="KW-0547">Nucleotide-binding</keyword>
<dbReference type="GO" id="GO:0046656">
    <property type="term" value="P:folic acid biosynthetic process"/>
    <property type="evidence" value="ECO:0007669"/>
    <property type="project" value="UniProtKB-KW"/>
</dbReference>
<dbReference type="Gene3D" id="3.90.190.20">
    <property type="entry name" value="Mur ligase, C-terminal domain"/>
    <property type="match status" value="1"/>
</dbReference>
<comment type="pathway">
    <text evidence="3">Cofactor biosynthesis; tetrahydrofolate biosynthesis; 7,8-dihydrofolate from 2-amino-4-hydroxy-6-hydroxymethyl-7,8-dihydropteridine diphosphate and 4-aminobenzoate: step 2/2.</text>
</comment>
<evidence type="ECO:0000256" key="6">
    <source>
        <dbReference type="ARBA" id="ARBA00013023"/>
    </source>
</evidence>
<dbReference type="Proteomes" id="UP000732193">
    <property type="component" value="Unassembled WGS sequence"/>
</dbReference>
<evidence type="ECO:0000256" key="20">
    <source>
        <dbReference type="ARBA" id="ARBA00049035"/>
    </source>
</evidence>
<evidence type="ECO:0000256" key="22">
    <source>
        <dbReference type="PIRNR" id="PIRNR001563"/>
    </source>
</evidence>
<protein>
    <recommendedName>
        <fullName evidence="8">Dihydrofolate synthase/folylpolyglutamate synthase</fullName>
        <ecNumber evidence="6">6.3.2.12</ecNumber>
        <ecNumber evidence="7">6.3.2.17</ecNumber>
    </recommendedName>
    <alternativeName>
        <fullName evidence="17">Folylpoly-gamma-glutamate synthetase-dihydrofolate synthetase</fullName>
    </alternativeName>
    <alternativeName>
        <fullName evidence="15">Folylpolyglutamate synthetase</fullName>
    </alternativeName>
    <alternativeName>
        <fullName evidence="16">Tetrahydrofolylpolyglutamate synthase</fullName>
    </alternativeName>
</protein>
<organism evidence="25 26">
    <name type="scientific">Sulfitobacter geojensis</name>
    <dbReference type="NCBI Taxonomy" id="1342299"/>
    <lineage>
        <taxon>Bacteria</taxon>
        <taxon>Pseudomonadati</taxon>
        <taxon>Pseudomonadota</taxon>
        <taxon>Alphaproteobacteria</taxon>
        <taxon>Rhodobacterales</taxon>
        <taxon>Roseobacteraceae</taxon>
        <taxon>Sulfitobacter</taxon>
    </lineage>
</organism>
<dbReference type="SUPFAM" id="SSF53244">
    <property type="entry name" value="MurD-like peptide ligases, peptide-binding domain"/>
    <property type="match status" value="1"/>
</dbReference>